<protein>
    <submittedName>
        <fullName evidence="2">TVG1330971 protein</fullName>
    </submittedName>
</protein>
<sequence>MAIAIVGAVTIVVDIYLGLVDIIIGIILIIYGLNLNSLLFTKSDSKVEGKVKYEWVVKEGISRIESGRLSCDRSKFISTVEKAMEAIYASDRLPEFGVEALYLYFTSRDKAQKIYEQMRTEGLDVDIQEEKIGSTIKISF</sequence>
<dbReference type="STRING" id="273116.gene:9382097"/>
<dbReference type="EMBL" id="BA000011">
    <property type="protein sequence ID" value="BAB60432.1"/>
    <property type="molecule type" value="Genomic_DNA"/>
</dbReference>
<dbReference type="AlphaFoldDB" id="Q978X4"/>
<dbReference type="PaxDb" id="273116-14325529"/>
<organism evidence="2 3">
    <name type="scientific">Thermoplasma volcanium (strain ATCC 51530 / DSM 4299 / JCM 9571 / NBRC 15438 / GSS1)</name>
    <dbReference type="NCBI Taxonomy" id="273116"/>
    <lineage>
        <taxon>Archaea</taxon>
        <taxon>Methanobacteriati</taxon>
        <taxon>Thermoplasmatota</taxon>
        <taxon>Thermoplasmata</taxon>
        <taxon>Thermoplasmatales</taxon>
        <taxon>Thermoplasmataceae</taxon>
        <taxon>Thermoplasma</taxon>
    </lineage>
</organism>
<keyword evidence="1" id="KW-0472">Membrane</keyword>
<reference evidence="2 3" key="1">
    <citation type="journal article" date="1999" name="Proc. Jpn. Acad.">
        <title>Determination of the complete genomic DNA sequence of Thermoplasma volvanium GSS1.</title>
        <authorList>
            <person name="Kawashima T."/>
            <person name="Yamamoto Y."/>
            <person name="Aramaki H."/>
            <person name="Nunoshiba T."/>
            <person name="Kawamoto T."/>
            <person name="Watanabe K."/>
            <person name="Yamazaki M."/>
            <person name="Kanehori K."/>
            <person name="Amano N."/>
            <person name="Ohya Y."/>
            <person name="Makino K."/>
            <person name="Suzuki M."/>
        </authorList>
    </citation>
    <scope>NUCLEOTIDE SEQUENCE [LARGE SCALE GENOMIC DNA]</scope>
    <source>
        <strain evidence="3">ATCC 51530 / DSM 4299 / JCM 9571 / NBRC 15438 / GSS1</strain>
    </source>
</reference>
<dbReference type="Proteomes" id="UP000001017">
    <property type="component" value="Chromosome"/>
</dbReference>
<keyword evidence="3" id="KW-1185">Reference proteome</keyword>
<feature type="transmembrane region" description="Helical" evidence="1">
    <location>
        <begin position="6"/>
        <end position="33"/>
    </location>
</feature>
<keyword evidence="1" id="KW-1133">Transmembrane helix</keyword>
<proteinExistence type="predicted"/>
<dbReference type="eggNOG" id="arCOG06955">
    <property type="taxonomic scope" value="Archaea"/>
</dbReference>
<reference evidence="2 3" key="2">
    <citation type="journal article" date="2000" name="Proc. Natl. Acad. Sci. U.S.A.">
        <title>Archaeal adaptation to higher temperatures revealed by genomic sequence of Thermoplasma volcanium.</title>
        <authorList>
            <person name="Kawashima T."/>
            <person name="Amano N."/>
            <person name="Koike H."/>
            <person name="Makino S."/>
            <person name="Higuchi S."/>
            <person name="Kawashima-Ohya Y."/>
            <person name="Watanabe K."/>
            <person name="Yamazaki M."/>
            <person name="Kanehori K."/>
            <person name="Kawamoto T."/>
            <person name="Nunoshiba T."/>
            <person name="Yamamoto Y."/>
            <person name="Aramaki H."/>
            <person name="Makino K."/>
            <person name="Suzuki M."/>
        </authorList>
    </citation>
    <scope>NUCLEOTIDE SEQUENCE [LARGE SCALE GENOMIC DNA]</scope>
    <source>
        <strain evidence="3">ATCC 51530 / DSM 4299 / JCM 9571 / NBRC 15438 / GSS1</strain>
    </source>
</reference>
<dbReference type="HOGENOM" id="CLU_2010201_0_0_2"/>
<evidence type="ECO:0000256" key="1">
    <source>
        <dbReference type="SAM" id="Phobius"/>
    </source>
</evidence>
<gene>
    <name evidence="2" type="ORF">TVG1330971</name>
</gene>
<accession>Q978X4</accession>
<evidence type="ECO:0000313" key="3">
    <source>
        <dbReference type="Proteomes" id="UP000001017"/>
    </source>
</evidence>
<name>Q978X4_THEVO</name>
<keyword evidence="1" id="KW-0812">Transmembrane</keyword>
<dbReference type="KEGG" id="tvo:TVG1330971"/>
<evidence type="ECO:0000313" key="2">
    <source>
        <dbReference type="EMBL" id="BAB60432.1"/>
    </source>
</evidence>